<evidence type="ECO:0000256" key="3">
    <source>
        <dbReference type="ARBA" id="ARBA00022475"/>
    </source>
</evidence>
<accession>A0ABX9AIQ0</accession>
<dbReference type="SUPFAM" id="SSF141868">
    <property type="entry name" value="EAL domain-like"/>
    <property type="match status" value="1"/>
</dbReference>
<dbReference type="InterPro" id="IPR035919">
    <property type="entry name" value="EAL_sf"/>
</dbReference>
<evidence type="ECO:0000256" key="1">
    <source>
        <dbReference type="ARBA" id="ARBA00004651"/>
    </source>
</evidence>
<evidence type="ECO:0000256" key="10">
    <source>
        <dbReference type="SAM" id="Phobius"/>
    </source>
</evidence>
<keyword evidence="8 10" id="KW-0472">Membrane</keyword>
<protein>
    <recommendedName>
        <fullName evidence="2">cyclic-guanylate-specific phosphodiesterase</fullName>
        <ecNumber evidence="2">3.1.4.52</ecNumber>
    </recommendedName>
</protein>
<evidence type="ECO:0000256" key="5">
    <source>
        <dbReference type="ARBA" id="ARBA00022692"/>
    </source>
</evidence>
<dbReference type="PANTHER" id="PTHR33121">
    <property type="entry name" value="CYCLIC DI-GMP PHOSPHODIESTERASE PDEF"/>
    <property type="match status" value="1"/>
</dbReference>
<reference evidence="12 13" key="1">
    <citation type="submission" date="2021-08" db="EMBL/GenBank/DDBJ databases">
        <title>Culture and genomic analysis of Symbiopectobacterium purcellii sp. nov. gen. nov., isolated from the leafhopper Empoasca decipiens.</title>
        <authorList>
            <person name="Nadal-Jimenez P."/>
            <person name="Siozios S."/>
            <person name="Halliday N."/>
            <person name="Camara M."/>
            <person name="Hurst G.D.D."/>
        </authorList>
    </citation>
    <scope>NUCLEOTIDE SEQUENCE [LARGE SCALE GENOMIC DNA]</scope>
    <source>
        <strain evidence="12 13">SyEd1</strain>
    </source>
</reference>
<keyword evidence="5 10" id="KW-0812">Transmembrane</keyword>
<dbReference type="RefSeq" id="WP_222158146.1">
    <property type="nucleotide sequence ID" value="NZ_CP081864.1"/>
</dbReference>
<evidence type="ECO:0000256" key="8">
    <source>
        <dbReference type="ARBA" id="ARBA00023136"/>
    </source>
</evidence>
<evidence type="ECO:0000313" key="13">
    <source>
        <dbReference type="Proteomes" id="UP000825886"/>
    </source>
</evidence>
<name>A0ABX9AIQ0_9ENTR</name>
<sequence length="524" mass="58525">MLSSNNAGLWFRLLIFMLLSALLALFIGQTFIAQSEQKRLESYAHDVLAQGVAVAQESRDTVQRILLLGNIPCSDADLRELRLLSFYALNLRDVGRIQNDRLICSAGWGRLNPPIALLPPDLTTSTGTQLWTAMERLVDPRITADIASSGGVATITASAAFRRYSQPPQGYSATLINKNLDHPYQTFGSLTLPHKEDLSRLKNGWLTLGTRHFFTCSNSFDICVLAQFEDAGVIYRPWYVIAGIILMGAALGGSFTLCYSLYREKRRSLPCQLERALKNDQLRAHYQPLVSLATRSLIGVEALARWRNGAGEEISPEVFVRIAEENGMIDELTRAITRCAIRDMRPYLTQPSSFTLSINLAVSDIISPDYHRFLQRECERNGVMRERVILELTERSTASPQVLEIALQSLQQQGHKIALDDFGTGYSNLDYLSRFSFNLVKIDKIFVGAIGTDSVNAAFTDVLFSLVQKLDASIVVEGVETQEQAAYVAQHCPNAIVQGWYFGRPASIDQFVEPERYRCPPIES</sequence>
<dbReference type="Proteomes" id="UP000825886">
    <property type="component" value="Chromosome"/>
</dbReference>
<dbReference type="InterPro" id="IPR024744">
    <property type="entry name" value="CSS-motif_dom"/>
</dbReference>
<dbReference type="CDD" id="cd01948">
    <property type="entry name" value="EAL"/>
    <property type="match status" value="1"/>
</dbReference>
<dbReference type="PROSITE" id="PS50883">
    <property type="entry name" value="EAL"/>
    <property type="match status" value="1"/>
</dbReference>
<dbReference type="Pfam" id="PF00563">
    <property type="entry name" value="EAL"/>
    <property type="match status" value="1"/>
</dbReference>
<evidence type="ECO:0000256" key="6">
    <source>
        <dbReference type="ARBA" id="ARBA00022801"/>
    </source>
</evidence>
<gene>
    <name evidence="12" type="ORF">K6K13_17665</name>
</gene>
<proteinExistence type="predicted"/>
<dbReference type="PANTHER" id="PTHR33121:SF79">
    <property type="entry name" value="CYCLIC DI-GMP PHOSPHODIESTERASE PDED-RELATED"/>
    <property type="match status" value="1"/>
</dbReference>
<evidence type="ECO:0000256" key="4">
    <source>
        <dbReference type="ARBA" id="ARBA00022636"/>
    </source>
</evidence>
<dbReference type="EC" id="3.1.4.52" evidence="2"/>
<dbReference type="Gene3D" id="3.20.20.450">
    <property type="entry name" value="EAL domain"/>
    <property type="match status" value="1"/>
</dbReference>
<comment type="catalytic activity">
    <reaction evidence="9">
        <text>3',3'-c-di-GMP + H2O = 5'-phosphoguanylyl(3'-&gt;5')guanosine + H(+)</text>
        <dbReference type="Rhea" id="RHEA:24902"/>
        <dbReference type="ChEBI" id="CHEBI:15377"/>
        <dbReference type="ChEBI" id="CHEBI:15378"/>
        <dbReference type="ChEBI" id="CHEBI:58754"/>
        <dbReference type="ChEBI" id="CHEBI:58805"/>
        <dbReference type="EC" id="3.1.4.52"/>
    </reaction>
</comment>
<dbReference type="EMBL" id="CP081864">
    <property type="protein sequence ID" value="QZN95035.1"/>
    <property type="molecule type" value="Genomic_DNA"/>
</dbReference>
<evidence type="ECO:0000256" key="9">
    <source>
        <dbReference type="ARBA" id="ARBA00034290"/>
    </source>
</evidence>
<organism evidence="12 13">
    <name type="scientific">Symbiopectobacterium purcellii</name>
    <dbReference type="NCBI Taxonomy" id="2871826"/>
    <lineage>
        <taxon>Bacteria</taxon>
        <taxon>Pseudomonadati</taxon>
        <taxon>Pseudomonadota</taxon>
        <taxon>Gammaproteobacteria</taxon>
        <taxon>Enterobacterales</taxon>
        <taxon>Enterobacteriaceae</taxon>
    </lineage>
</organism>
<evidence type="ECO:0000256" key="2">
    <source>
        <dbReference type="ARBA" id="ARBA00012282"/>
    </source>
</evidence>
<evidence type="ECO:0000259" key="11">
    <source>
        <dbReference type="PROSITE" id="PS50883"/>
    </source>
</evidence>
<evidence type="ECO:0000256" key="7">
    <source>
        <dbReference type="ARBA" id="ARBA00022989"/>
    </source>
</evidence>
<keyword evidence="3" id="KW-1003">Cell membrane</keyword>
<keyword evidence="4" id="KW-0973">c-di-GMP</keyword>
<comment type="subcellular location">
    <subcellularLocation>
        <location evidence="1">Cell membrane</location>
        <topology evidence="1">Multi-pass membrane protein</topology>
    </subcellularLocation>
</comment>
<dbReference type="InterPro" id="IPR050706">
    <property type="entry name" value="Cyclic-di-GMP_PDE-like"/>
</dbReference>
<dbReference type="SMART" id="SM00052">
    <property type="entry name" value="EAL"/>
    <property type="match status" value="1"/>
</dbReference>
<keyword evidence="6" id="KW-0378">Hydrolase</keyword>
<feature type="domain" description="EAL" evidence="11">
    <location>
        <begin position="266"/>
        <end position="519"/>
    </location>
</feature>
<keyword evidence="7 10" id="KW-1133">Transmembrane helix</keyword>
<dbReference type="InterPro" id="IPR001633">
    <property type="entry name" value="EAL_dom"/>
</dbReference>
<evidence type="ECO:0000313" key="12">
    <source>
        <dbReference type="EMBL" id="QZN95035.1"/>
    </source>
</evidence>
<keyword evidence="13" id="KW-1185">Reference proteome</keyword>
<dbReference type="Pfam" id="PF12792">
    <property type="entry name" value="CSS-motif"/>
    <property type="match status" value="1"/>
</dbReference>
<feature type="transmembrane region" description="Helical" evidence="10">
    <location>
        <begin position="238"/>
        <end position="262"/>
    </location>
</feature>